<evidence type="ECO:0000313" key="2">
    <source>
        <dbReference type="Proteomes" id="UP000008315"/>
    </source>
</evidence>
<dbReference type="Proteomes" id="UP000008315">
    <property type="component" value="Chromosome"/>
</dbReference>
<gene>
    <name evidence="1" type="ordered locus">MEALZ_0513</name>
</gene>
<name>G4SZ61_META2</name>
<protein>
    <submittedName>
        <fullName evidence="1">Uncharacterized protein</fullName>
    </submittedName>
</protein>
<reference evidence="2" key="1">
    <citation type="journal article" date="2012" name="J. Bacteriol.">
        <title>Genome sequence of the haloalkaliphilic methanotrophic bacterium Methylomicrobium alcaliphilum 20Z.</title>
        <authorList>
            <person name="Vuilleumier S."/>
            <person name="Khmelenina V.N."/>
            <person name="Bringel F."/>
            <person name="Reshetnikov A.S."/>
            <person name="Lajus A."/>
            <person name="Mangenot S."/>
            <person name="Rouy Z."/>
            <person name="Op den Camp H.J."/>
            <person name="Jetten M.S."/>
            <person name="Dispirito A.A."/>
            <person name="Dunfield P."/>
            <person name="Klotz M.G."/>
            <person name="Semrau J.D."/>
            <person name="Stein L.Y."/>
            <person name="Barbe V."/>
            <person name="Medigue C."/>
            <person name="Trotsenko Y.A."/>
            <person name="Kalyuzhnaya M.G."/>
        </authorList>
    </citation>
    <scope>NUCLEOTIDE SEQUENCE [LARGE SCALE GENOMIC DNA]</scope>
    <source>
        <strain evidence="2">DSM 19304 / NCIMB 14124 / VKM B-2133 / 20Z</strain>
    </source>
</reference>
<sequence>MKNFKFLFFIIGFIGLILFQREAIMPFVHKVASSDLFLVDSDDIGDLESISNEMTDLAFTFCNNYIKEELDNKYSVFFSAQPINAWGIGNHQYVINAEVEIAGPETASITRRYACRIKYKKGDDKSGLLNTDNWSVDGLSGIDEL</sequence>
<accession>G4SZ61</accession>
<dbReference type="EMBL" id="FO082060">
    <property type="protein sequence ID" value="CCE22211.1"/>
    <property type="molecule type" value="Genomic_DNA"/>
</dbReference>
<evidence type="ECO:0000313" key="1">
    <source>
        <dbReference type="EMBL" id="CCE22211.1"/>
    </source>
</evidence>
<dbReference type="KEGG" id="mah:MEALZ_0513"/>
<dbReference type="RefSeq" id="WP_014147019.1">
    <property type="nucleotide sequence ID" value="NC_016112.1"/>
</dbReference>
<dbReference type="HOGENOM" id="CLU_1784639_0_0_6"/>
<organism evidence="1 2">
    <name type="scientific">Methylotuvimicrobium alcaliphilum (strain DSM 19304 / NCIMB 14124 / VKM B-2133 / 20Z)</name>
    <name type="common">Methylomicrobium alcaliphilum</name>
    <dbReference type="NCBI Taxonomy" id="1091494"/>
    <lineage>
        <taxon>Bacteria</taxon>
        <taxon>Pseudomonadati</taxon>
        <taxon>Pseudomonadota</taxon>
        <taxon>Gammaproteobacteria</taxon>
        <taxon>Methylococcales</taxon>
        <taxon>Methylococcaceae</taxon>
        <taxon>Methylotuvimicrobium</taxon>
    </lineage>
</organism>
<dbReference type="AlphaFoldDB" id="G4SZ61"/>
<proteinExistence type="predicted"/>
<dbReference type="PATRIC" id="fig|271065.3.peg.530"/>
<keyword evidence="2" id="KW-1185">Reference proteome</keyword>